<protein>
    <submittedName>
        <fullName evidence="10">L,D-transpeptidase YbiS</fullName>
    </submittedName>
</protein>
<keyword evidence="8" id="KW-0812">Transmembrane</keyword>
<dbReference type="EMBL" id="QKZK01000028">
    <property type="protein sequence ID" value="PZX12938.1"/>
    <property type="molecule type" value="Genomic_DNA"/>
</dbReference>
<dbReference type="InterPro" id="IPR050979">
    <property type="entry name" value="LD-transpeptidase"/>
</dbReference>
<dbReference type="PROSITE" id="PS52029">
    <property type="entry name" value="LD_TPASE"/>
    <property type="match status" value="1"/>
</dbReference>
<evidence type="ECO:0000259" key="9">
    <source>
        <dbReference type="PROSITE" id="PS52029"/>
    </source>
</evidence>
<dbReference type="SUPFAM" id="SSF141523">
    <property type="entry name" value="L,D-transpeptidase catalytic domain-like"/>
    <property type="match status" value="1"/>
</dbReference>
<evidence type="ECO:0000256" key="7">
    <source>
        <dbReference type="PROSITE-ProRule" id="PRU01373"/>
    </source>
</evidence>
<keyword evidence="8" id="KW-0472">Membrane</keyword>
<evidence type="ECO:0000256" key="8">
    <source>
        <dbReference type="SAM" id="Phobius"/>
    </source>
</evidence>
<dbReference type="UniPathway" id="UPA00219"/>
<organism evidence="10 11">
    <name type="scientific">Breznakibacter xylanolyticus</name>
    <dbReference type="NCBI Taxonomy" id="990"/>
    <lineage>
        <taxon>Bacteria</taxon>
        <taxon>Pseudomonadati</taxon>
        <taxon>Bacteroidota</taxon>
        <taxon>Bacteroidia</taxon>
        <taxon>Marinilabiliales</taxon>
        <taxon>Marinilabiliaceae</taxon>
        <taxon>Breznakibacter</taxon>
    </lineage>
</organism>
<proteinExistence type="inferred from homology"/>
<evidence type="ECO:0000256" key="6">
    <source>
        <dbReference type="ARBA" id="ARBA00023316"/>
    </source>
</evidence>
<dbReference type="InterPro" id="IPR005490">
    <property type="entry name" value="LD_TPept_cat_dom"/>
</dbReference>
<dbReference type="Proteomes" id="UP000249239">
    <property type="component" value="Unassembled WGS sequence"/>
</dbReference>
<evidence type="ECO:0000313" key="10">
    <source>
        <dbReference type="EMBL" id="PZX12938.1"/>
    </source>
</evidence>
<keyword evidence="5 7" id="KW-0573">Peptidoglycan synthesis</keyword>
<dbReference type="GO" id="GO:0005576">
    <property type="term" value="C:extracellular region"/>
    <property type="evidence" value="ECO:0007669"/>
    <property type="project" value="TreeGrafter"/>
</dbReference>
<keyword evidence="6 7" id="KW-0961">Cell wall biogenesis/degradation</keyword>
<feature type="transmembrane region" description="Helical" evidence="8">
    <location>
        <begin position="27"/>
        <end position="48"/>
    </location>
</feature>
<sequence>MAEQDFTTADNLPLPTSDRFRKWLKPVFVTLAIIAFVAMLPFYLIFWVHPVQNVAIGLFGQSGTLQADTIAYDADELYATLEKTLVRNRTKLNSFVPKHPFIVINITENKFWLYNAKMELVREGVCSTGSYITLDNGKKTWTFKTPKGVRKIINKVKDPVWTKPDWAFIEEGLPVPSARHESRYEYGVLGDYALHIGDGYMLHGTIYQRFLGQAVTHGCIRLGDKDLEAIYKTLVIGSKVFVY</sequence>
<dbReference type="GO" id="GO:0018104">
    <property type="term" value="P:peptidoglycan-protein cross-linking"/>
    <property type="evidence" value="ECO:0007669"/>
    <property type="project" value="TreeGrafter"/>
</dbReference>
<dbReference type="GO" id="GO:0071972">
    <property type="term" value="F:peptidoglycan L,D-transpeptidase activity"/>
    <property type="evidence" value="ECO:0007669"/>
    <property type="project" value="TreeGrafter"/>
</dbReference>
<feature type="active site" description="Nucleophile" evidence="7">
    <location>
        <position position="219"/>
    </location>
</feature>
<evidence type="ECO:0000313" key="11">
    <source>
        <dbReference type="Proteomes" id="UP000249239"/>
    </source>
</evidence>
<dbReference type="PANTHER" id="PTHR30582">
    <property type="entry name" value="L,D-TRANSPEPTIDASE"/>
    <property type="match status" value="1"/>
</dbReference>
<feature type="active site" description="Proton donor/acceptor" evidence="7">
    <location>
        <position position="203"/>
    </location>
</feature>
<name>A0A2W7MY52_9BACT</name>
<dbReference type="InterPro" id="IPR038063">
    <property type="entry name" value="Transpep_catalytic_dom"/>
</dbReference>
<dbReference type="RefSeq" id="WP_111446572.1">
    <property type="nucleotide sequence ID" value="NZ_QKZK01000028.1"/>
</dbReference>
<dbReference type="GO" id="GO:0071555">
    <property type="term" value="P:cell wall organization"/>
    <property type="evidence" value="ECO:0007669"/>
    <property type="project" value="UniProtKB-UniRule"/>
</dbReference>
<evidence type="ECO:0000256" key="3">
    <source>
        <dbReference type="ARBA" id="ARBA00022679"/>
    </source>
</evidence>
<evidence type="ECO:0000256" key="2">
    <source>
        <dbReference type="ARBA" id="ARBA00005992"/>
    </source>
</evidence>
<keyword evidence="4 7" id="KW-0133">Cell shape</keyword>
<comment type="caution">
    <text evidence="10">The sequence shown here is derived from an EMBL/GenBank/DDBJ whole genome shotgun (WGS) entry which is preliminary data.</text>
</comment>
<dbReference type="GO" id="GO:0016740">
    <property type="term" value="F:transferase activity"/>
    <property type="evidence" value="ECO:0007669"/>
    <property type="project" value="UniProtKB-KW"/>
</dbReference>
<keyword evidence="11" id="KW-1185">Reference proteome</keyword>
<evidence type="ECO:0000256" key="4">
    <source>
        <dbReference type="ARBA" id="ARBA00022960"/>
    </source>
</evidence>
<comment type="pathway">
    <text evidence="1 7">Cell wall biogenesis; peptidoglycan biosynthesis.</text>
</comment>
<reference evidence="10 11" key="1">
    <citation type="submission" date="2018-06" db="EMBL/GenBank/DDBJ databases">
        <title>Genomic Encyclopedia of Archaeal and Bacterial Type Strains, Phase II (KMG-II): from individual species to whole genera.</title>
        <authorList>
            <person name="Goeker M."/>
        </authorList>
    </citation>
    <scope>NUCLEOTIDE SEQUENCE [LARGE SCALE GENOMIC DNA]</scope>
    <source>
        <strain evidence="10 11">DSM 6779</strain>
    </source>
</reference>
<evidence type="ECO:0000256" key="5">
    <source>
        <dbReference type="ARBA" id="ARBA00022984"/>
    </source>
</evidence>
<comment type="similarity">
    <text evidence="2">Belongs to the YkuD family.</text>
</comment>
<accession>A0A2W7MY52</accession>
<dbReference type="GO" id="GO:0008360">
    <property type="term" value="P:regulation of cell shape"/>
    <property type="evidence" value="ECO:0007669"/>
    <property type="project" value="UniProtKB-UniRule"/>
</dbReference>
<gene>
    <name evidence="10" type="ORF">LX69_02742</name>
</gene>
<dbReference type="CDD" id="cd16913">
    <property type="entry name" value="YkuD_like"/>
    <property type="match status" value="1"/>
</dbReference>
<dbReference type="Gene3D" id="2.40.440.10">
    <property type="entry name" value="L,D-transpeptidase catalytic domain-like"/>
    <property type="match status" value="1"/>
</dbReference>
<dbReference type="Pfam" id="PF03734">
    <property type="entry name" value="YkuD"/>
    <property type="match status" value="1"/>
</dbReference>
<keyword evidence="3" id="KW-0808">Transferase</keyword>
<dbReference type="OrthoDB" id="9787225at2"/>
<dbReference type="AlphaFoldDB" id="A0A2W7MY52"/>
<keyword evidence="8" id="KW-1133">Transmembrane helix</keyword>
<evidence type="ECO:0000256" key="1">
    <source>
        <dbReference type="ARBA" id="ARBA00004752"/>
    </source>
</evidence>
<feature type="domain" description="L,D-TPase catalytic" evidence="9">
    <location>
        <begin position="100"/>
        <end position="243"/>
    </location>
</feature>